<protein>
    <submittedName>
        <fullName evidence="1">Uncharacterized protein</fullName>
    </submittedName>
</protein>
<proteinExistence type="predicted"/>
<organism evidence="1 2">
    <name type="scientific">Gemmobacter lanyuensis</name>
    <dbReference type="NCBI Taxonomy" id="1054497"/>
    <lineage>
        <taxon>Bacteria</taxon>
        <taxon>Pseudomonadati</taxon>
        <taxon>Pseudomonadota</taxon>
        <taxon>Alphaproteobacteria</taxon>
        <taxon>Rhodobacterales</taxon>
        <taxon>Paracoccaceae</taxon>
        <taxon>Gemmobacter</taxon>
    </lineage>
</organism>
<keyword evidence="2" id="KW-1185">Reference proteome</keyword>
<accession>A0A918MP02</accession>
<comment type="caution">
    <text evidence="1">The sequence shown here is derived from an EMBL/GenBank/DDBJ whole genome shotgun (WGS) entry which is preliminary data.</text>
</comment>
<reference evidence="1" key="2">
    <citation type="submission" date="2020-09" db="EMBL/GenBank/DDBJ databases">
        <authorList>
            <person name="Sun Q."/>
            <person name="Kim S."/>
        </authorList>
    </citation>
    <scope>NUCLEOTIDE SEQUENCE</scope>
    <source>
        <strain evidence="1">KCTC 23714</strain>
    </source>
</reference>
<reference evidence="1" key="1">
    <citation type="journal article" date="2014" name="Int. J. Syst. Evol. Microbiol.">
        <title>Complete genome sequence of Corynebacterium casei LMG S-19264T (=DSM 44701T), isolated from a smear-ripened cheese.</title>
        <authorList>
            <consortium name="US DOE Joint Genome Institute (JGI-PGF)"/>
            <person name="Walter F."/>
            <person name="Albersmeier A."/>
            <person name="Kalinowski J."/>
            <person name="Ruckert C."/>
        </authorList>
    </citation>
    <scope>NUCLEOTIDE SEQUENCE</scope>
    <source>
        <strain evidence="1">KCTC 23714</strain>
    </source>
</reference>
<sequence>MAPNSPTSSRLVLGLKVALFKAWSFTDRLIPPLPEQAAEARKQAAVCIIVGIEPVKSTRATEEKIVSLLATARWGPFLRSCDQRVYQDDKLAHDRGGRHLLALPHIDQPVVDALQIGVEALGHESGPGQQVQVDFAEFRVAFTSEPGVLRKVWLFSMVLGHSRWLWGRFRQNQTLETVMRRDPL</sequence>
<evidence type="ECO:0000313" key="1">
    <source>
        <dbReference type="EMBL" id="GGW44848.1"/>
    </source>
</evidence>
<dbReference type="AlphaFoldDB" id="A0A918MP02"/>
<evidence type="ECO:0000313" key="2">
    <source>
        <dbReference type="Proteomes" id="UP000628984"/>
    </source>
</evidence>
<dbReference type="EMBL" id="BMYQ01000018">
    <property type="protein sequence ID" value="GGW44848.1"/>
    <property type="molecule type" value="Genomic_DNA"/>
</dbReference>
<gene>
    <name evidence="1" type="ORF">GCM10011452_36390</name>
</gene>
<dbReference type="Proteomes" id="UP000628984">
    <property type="component" value="Unassembled WGS sequence"/>
</dbReference>
<name>A0A918MP02_9RHOB</name>